<keyword evidence="4" id="KW-0233">DNA recombination</keyword>
<dbReference type="InterPro" id="IPR010998">
    <property type="entry name" value="Integrase_recombinase_N"/>
</dbReference>
<dbReference type="InterPro" id="IPR050090">
    <property type="entry name" value="Tyrosine_recombinase_XerCD"/>
</dbReference>
<evidence type="ECO:0000313" key="10">
    <source>
        <dbReference type="Proteomes" id="UP000316125"/>
    </source>
</evidence>
<dbReference type="InterPro" id="IPR002104">
    <property type="entry name" value="Integrase_catalytic"/>
</dbReference>
<dbReference type="SUPFAM" id="SSF56349">
    <property type="entry name" value="DNA breaking-rejoining enzymes"/>
    <property type="match status" value="1"/>
</dbReference>
<keyword evidence="2" id="KW-0229">DNA integration</keyword>
<comment type="similarity">
    <text evidence="1">Belongs to the 'phage' integrase family.</text>
</comment>
<dbReference type="PANTHER" id="PTHR30349">
    <property type="entry name" value="PHAGE INTEGRASE-RELATED"/>
    <property type="match status" value="1"/>
</dbReference>
<feature type="domain" description="Core-binding (CB)" evidence="8">
    <location>
        <begin position="100"/>
        <end position="197"/>
    </location>
</feature>
<feature type="domain" description="Tyr recombinase" evidence="7">
    <location>
        <begin position="246"/>
        <end position="447"/>
    </location>
</feature>
<gene>
    <name evidence="9" type="ORF">FIV50_12680</name>
</gene>
<sequence>MRSDSRTSRARLMPPAPSRFDCRASRATWCGCRGRSYLHWTLPPEGCMLRARTMTSLIAILHLRDTGVIMVRYKVHPATMPFSGSRLWLVVHSEDFEPVVEARDFAMYLLGRGRSENTIRSYMPKVAAFLNWADQKAVDWRTITLPQMAKFKTSLEGPRLTKAGEDEGAPTKAMPPRKPRTVNLTLTAVHEFLRFCVKSGWVERSVTERLVEPTYLTNTPAGFDAGEHGQYRYKFVSELRAKVSTKAPKTLTRDQVTAAVDATTTARDRFLLLLLDGTGMRIGEALGLRRSDLHFLPDSTALGCEVAGAHVEIARRSDNANRAWAKSRMDRAVPVLGNVVAAYRDYCIERDEIVHDDDSDYVFVSLSVANAGTPLTYSAVMRLFASLRQRTGYPALRPHLFRHTAATRMRREGVDIAVLQALLGHSSPQSTAIYAHVLDDELRAAAELGRSHLDRYRHFDHYSPDND</sequence>
<dbReference type="InterPro" id="IPR013762">
    <property type="entry name" value="Integrase-like_cat_sf"/>
</dbReference>
<accession>A0A4Y5YT04</accession>
<dbReference type="InterPro" id="IPR004107">
    <property type="entry name" value="Integrase_SAM-like_N"/>
</dbReference>
<dbReference type="Proteomes" id="UP000316125">
    <property type="component" value="Chromosome"/>
</dbReference>
<name>A0A4Y5YT04_9MICO</name>
<evidence type="ECO:0000256" key="4">
    <source>
        <dbReference type="ARBA" id="ARBA00023172"/>
    </source>
</evidence>
<feature type="region of interest" description="Disordered" evidence="6">
    <location>
        <begin position="159"/>
        <end position="178"/>
    </location>
</feature>
<reference evidence="9 10" key="1">
    <citation type="submission" date="2019-06" db="EMBL/GenBank/DDBJ databases">
        <title>Complete genome of Microbacterium foliorum M2.</title>
        <authorList>
            <person name="Cao G."/>
        </authorList>
    </citation>
    <scope>NUCLEOTIDE SEQUENCE [LARGE SCALE GENOMIC DNA]</scope>
    <source>
        <strain evidence="9 10">M2</strain>
    </source>
</reference>
<evidence type="ECO:0000256" key="3">
    <source>
        <dbReference type="ARBA" id="ARBA00023125"/>
    </source>
</evidence>
<dbReference type="PROSITE" id="PS51900">
    <property type="entry name" value="CB"/>
    <property type="match status" value="1"/>
</dbReference>
<protein>
    <submittedName>
        <fullName evidence="9">Integrase</fullName>
    </submittedName>
</protein>
<dbReference type="PROSITE" id="PS51898">
    <property type="entry name" value="TYR_RECOMBINASE"/>
    <property type="match status" value="1"/>
</dbReference>
<evidence type="ECO:0000259" key="7">
    <source>
        <dbReference type="PROSITE" id="PS51898"/>
    </source>
</evidence>
<evidence type="ECO:0000256" key="6">
    <source>
        <dbReference type="SAM" id="MobiDB-lite"/>
    </source>
</evidence>
<evidence type="ECO:0000313" key="9">
    <source>
        <dbReference type="EMBL" id="QDE35565.1"/>
    </source>
</evidence>
<evidence type="ECO:0000259" key="8">
    <source>
        <dbReference type="PROSITE" id="PS51900"/>
    </source>
</evidence>
<dbReference type="OrthoDB" id="9801717at2"/>
<dbReference type="PANTHER" id="PTHR30349:SF41">
    <property type="entry name" value="INTEGRASE_RECOMBINASE PROTEIN MJ0367-RELATED"/>
    <property type="match status" value="1"/>
</dbReference>
<dbReference type="Gene3D" id="1.10.443.10">
    <property type="entry name" value="Intergrase catalytic core"/>
    <property type="match status" value="1"/>
</dbReference>
<evidence type="ECO:0000256" key="2">
    <source>
        <dbReference type="ARBA" id="ARBA00022908"/>
    </source>
</evidence>
<organism evidence="9 10">
    <name type="scientific">Microbacterium foliorum</name>
    <dbReference type="NCBI Taxonomy" id="104336"/>
    <lineage>
        <taxon>Bacteria</taxon>
        <taxon>Bacillati</taxon>
        <taxon>Actinomycetota</taxon>
        <taxon>Actinomycetes</taxon>
        <taxon>Micrococcales</taxon>
        <taxon>Microbacteriaceae</taxon>
        <taxon>Microbacterium</taxon>
    </lineage>
</organism>
<dbReference type="Gene3D" id="1.10.150.130">
    <property type="match status" value="1"/>
</dbReference>
<evidence type="ECO:0000256" key="5">
    <source>
        <dbReference type="PROSITE-ProRule" id="PRU01248"/>
    </source>
</evidence>
<dbReference type="Pfam" id="PF02899">
    <property type="entry name" value="Phage_int_SAM_1"/>
    <property type="match status" value="1"/>
</dbReference>
<dbReference type="AlphaFoldDB" id="A0A4Y5YT04"/>
<dbReference type="GO" id="GO:0006310">
    <property type="term" value="P:DNA recombination"/>
    <property type="evidence" value="ECO:0007669"/>
    <property type="project" value="UniProtKB-KW"/>
</dbReference>
<proteinExistence type="inferred from homology"/>
<dbReference type="InterPro" id="IPR011010">
    <property type="entry name" value="DNA_brk_join_enz"/>
</dbReference>
<evidence type="ECO:0000256" key="1">
    <source>
        <dbReference type="ARBA" id="ARBA00008857"/>
    </source>
</evidence>
<dbReference type="Pfam" id="PF00589">
    <property type="entry name" value="Phage_integrase"/>
    <property type="match status" value="1"/>
</dbReference>
<dbReference type="GO" id="GO:0015074">
    <property type="term" value="P:DNA integration"/>
    <property type="evidence" value="ECO:0007669"/>
    <property type="project" value="UniProtKB-KW"/>
</dbReference>
<dbReference type="EMBL" id="CP041040">
    <property type="protein sequence ID" value="QDE35565.1"/>
    <property type="molecule type" value="Genomic_DNA"/>
</dbReference>
<keyword evidence="3 5" id="KW-0238">DNA-binding</keyword>
<dbReference type="InterPro" id="IPR044068">
    <property type="entry name" value="CB"/>
</dbReference>
<dbReference type="GO" id="GO:0003677">
    <property type="term" value="F:DNA binding"/>
    <property type="evidence" value="ECO:0007669"/>
    <property type="project" value="UniProtKB-UniRule"/>
</dbReference>